<evidence type="ECO:0000256" key="3">
    <source>
        <dbReference type="ARBA" id="ARBA00023274"/>
    </source>
</evidence>
<evidence type="ECO:0000313" key="4">
    <source>
        <dbReference type="EMBL" id="CAF4776404.1"/>
    </source>
</evidence>
<evidence type="ECO:0000313" key="5">
    <source>
        <dbReference type="Proteomes" id="UP000663873"/>
    </source>
</evidence>
<reference evidence="4" key="1">
    <citation type="submission" date="2021-02" db="EMBL/GenBank/DDBJ databases">
        <authorList>
            <person name="Nowell W R."/>
        </authorList>
    </citation>
    <scope>NUCLEOTIDE SEQUENCE</scope>
</reference>
<dbReference type="AlphaFoldDB" id="A0A821N1S2"/>
<accession>A0A821N1S2</accession>
<evidence type="ECO:0000256" key="2">
    <source>
        <dbReference type="ARBA" id="ARBA00022980"/>
    </source>
</evidence>
<protein>
    <recommendedName>
        <fullName evidence="6">60S ribosomal protein L5</fullName>
    </recommendedName>
</protein>
<comment type="caution">
    <text evidence="4">The sequence shown here is derived from an EMBL/GenBank/DDBJ whole genome shotgun (WGS) entry which is preliminary data.</text>
</comment>
<dbReference type="GO" id="GO:0008097">
    <property type="term" value="F:5S rRNA binding"/>
    <property type="evidence" value="ECO:0007669"/>
    <property type="project" value="InterPro"/>
</dbReference>
<dbReference type="PANTHER" id="PTHR23410:SF12">
    <property type="entry name" value="LARGE RIBOSOMAL SUBUNIT PROTEIN UL18"/>
    <property type="match status" value="1"/>
</dbReference>
<keyword evidence="5" id="KW-1185">Reference proteome</keyword>
<gene>
    <name evidence="4" type="ORF">UJA718_LOCUS40160</name>
</gene>
<sequence>TRRFPGYSQESKKFNADVHRQHIFGLHVANYMTALKEENPDLYAKQFSRFVKAGIEPTS</sequence>
<evidence type="ECO:0000256" key="1">
    <source>
        <dbReference type="ARBA" id="ARBA00007116"/>
    </source>
</evidence>
<proteinExistence type="inferred from homology"/>
<organism evidence="4 5">
    <name type="scientific">Rotaria socialis</name>
    <dbReference type="NCBI Taxonomy" id="392032"/>
    <lineage>
        <taxon>Eukaryota</taxon>
        <taxon>Metazoa</taxon>
        <taxon>Spiralia</taxon>
        <taxon>Gnathifera</taxon>
        <taxon>Rotifera</taxon>
        <taxon>Eurotatoria</taxon>
        <taxon>Bdelloidea</taxon>
        <taxon>Philodinida</taxon>
        <taxon>Philodinidae</taxon>
        <taxon>Rotaria</taxon>
    </lineage>
</organism>
<dbReference type="GO" id="GO:0022625">
    <property type="term" value="C:cytosolic large ribosomal subunit"/>
    <property type="evidence" value="ECO:0007669"/>
    <property type="project" value="TreeGrafter"/>
</dbReference>
<keyword evidence="3" id="KW-0687">Ribonucleoprotein</keyword>
<dbReference type="GO" id="GO:0000027">
    <property type="term" value="P:ribosomal large subunit assembly"/>
    <property type="evidence" value="ECO:0007669"/>
    <property type="project" value="TreeGrafter"/>
</dbReference>
<name>A0A821N1S2_9BILA</name>
<dbReference type="Proteomes" id="UP000663873">
    <property type="component" value="Unassembled WGS sequence"/>
</dbReference>
<dbReference type="GO" id="GO:0006412">
    <property type="term" value="P:translation"/>
    <property type="evidence" value="ECO:0007669"/>
    <property type="project" value="InterPro"/>
</dbReference>
<feature type="non-terminal residue" evidence="4">
    <location>
        <position position="59"/>
    </location>
</feature>
<dbReference type="Gene3D" id="3.30.420.100">
    <property type="match status" value="1"/>
</dbReference>
<comment type="similarity">
    <text evidence="1">Belongs to the universal ribosomal protein uL18 family.</text>
</comment>
<keyword evidence="2" id="KW-0689">Ribosomal protein</keyword>
<dbReference type="PANTHER" id="PTHR23410">
    <property type="entry name" value="RIBOSOMAL PROTEIN L5-RELATED"/>
    <property type="match status" value="1"/>
</dbReference>
<dbReference type="GO" id="GO:0003735">
    <property type="term" value="F:structural constituent of ribosome"/>
    <property type="evidence" value="ECO:0007669"/>
    <property type="project" value="InterPro"/>
</dbReference>
<evidence type="ECO:0008006" key="6">
    <source>
        <dbReference type="Google" id="ProtNLM"/>
    </source>
</evidence>
<feature type="non-terminal residue" evidence="4">
    <location>
        <position position="1"/>
    </location>
</feature>
<dbReference type="EMBL" id="CAJOBP010043880">
    <property type="protein sequence ID" value="CAF4776404.1"/>
    <property type="molecule type" value="Genomic_DNA"/>
</dbReference>
<dbReference type="InterPro" id="IPR005485">
    <property type="entry name" value="Rbsml_uL18_euk_arch"/>
</dbReference>